<evidence type="ECO:0000313" key="3">
    <source>
        <dbReference type="Proteomes" id="UP001595772"/>
    </source>
</evidence>
<name>A0ABV8GWF7_9BACI</name>
<sequence>MEILLYIAALIAAIAFVVLVVYVIITLKATKQTLNDVSGTMQGLEKQMQGVTTETTELLNKTNRLADDINHKSTKLDGLFEGARGIGDTVNDFNQTLRQLSSIISRNSKEDQEKAAQAVKWGASIFEYWNKKKNK</sequence>
<feature type="transmembrane region" description="Helical" evidence="1">
    <location>
        <begin position="6"/>
        <end position="25"/>
    </location>
</feature>
<keyword evidence="1" id="KW-0472">Membrane</keyword>
<dbReference type="PANTHER" id="PTHR40070:SF1">
    <property type="entry name" value="UPF0478 PROTEIN YTXG"/>
    <property type="match status" value="1"/>
</dbReference>
<proteinExistence type="predicted"/>
<dbReference type="RefSeq" id="WP_379495007.1">
    <property type="nucleotide sequence ID" value="NZ_JBHSAO010000001.1"/>
</dbReference>
<dbReference type="EMBL" id="JBHSAO010000001">
    <property type="protein sequence ID" value="MFC4022499.1"/>
    <property type="molecule type" value="Genomic_DNA"/>
</dbReference>
<dbReference type="Gene3D" id="1.20.1480.30">
    <property type="entry name" value="Designed four-helix bundle protein"/>
    <property type="match status" value="1"/>
</dbReference>
<evidence type="ECO:0000256" key="1">
    <source>
        <dbReference type="SAM" id="Phobius"/>
    </source>
</evidence>
<keyword evidence="3" id="KW-1185">Reference proteome</keyword>
<keyword evidence="1" id="KW-1133">Transmembrane helix</keyword>
<dbReference type="Pfam" id="PF06103">
    <property type="entry name" value="DUF948"/>
    <property type="match status" value="1"/>
</dbReference>
<reference evidence="3" key="1">
    <citation type="journal article" date="2019" name="Int. J. Syst. Evol. Microbiol.">
        <title>The Global Catalogue of Microorganisms (GCM) 10K type strain sequencing project: providing services to taxonomists for standard genome sequencing and annotation.</title>
        <authorList>
            <consortium name="The Broad Institute Genomics Platform"/>
            <consortium name="The Broad Institute Genome Sequencing Center for Infectious Disease"/>
            <person name="Wu L."/>
            <person name="Ma J."/>
        </authorList>
    </citation>
    <scope>NUCLEOTIDE SEQUENCE [LARGE SCALE GENOMIC DNA]</scope>
    <source>
        <strain evidence="3">IBRC-M 10703</strain>
    </source>
</reference>
<gene>
    <name evidence="2" type="ORF">ACFOUV_01545</name>
</gene>
<organism evidence="2 3">
    <name type="scientific">Oceanobacillus longus</name>
    <dbReference type="NCBI Taxonomy" id="930120"/>
    <lineage>
        <taxon>Bacteria</taxon>
        <taxon>Bacillati</taxon>
        <taxon>Bacillota</taxon>
        <taxon>Bacilli</taxon>
        <taxon>Bacillales</taxon>
        <taxon>Bacillaceae</taxon>
        <taxon>Oceanobacillus</taxon>
    </lineage>
</organism>
<protein>
    <submittedName>
        <fullName evidence="2">DUF948 domain-containing protein</fullName>
    </submittedName>
</protein>
<dbReference type="InterPro" id="IPR009293">
    <property type="entry name" value="UPF0478"/>
</dbReference>
<keyword evidence="1" id="KW-0812">Transmembrane</keyword>
<dbReference type="PANTHER" id="PTHR40070">
    <property type="entry name" value="UPF0478 PROTEIN YTXG"/>
    <property type="match status" value="1"/>
</dbReference>
<dbReference type="Proteomes" id="UP001595772">
    <property type="component" value="Unassembled WGS sequence"/>
</dbReference>
<comment type="caution">
    <text evidence="2">The sequence shown here is derived from an EMBL/GenBank/DDBJ whole genome shotgun (WGS) entry which is preliminary data.</text>
</comment>
<evidence type="ECO:0000313" key="2">
    <source>
        <dbReference type="EMBL" id="MFC4022499.1"/>
    </source>
</evidence>
<accession>A0ABV8GWF7</accession>